<reference evidence="15 16" key="1">
    <citation type="journal article" date="2013" name="BMC Genomics">
        <title>The genome and transcriptome of the pine saprophyte Ophiostoma piceae, and a comparison with the bark beetle-associated pine pathogen Grosmannia clavigera.</title>
        <authorList>
            <person name="Haridas S."/>
            <person name="Wang Y."/>
            <person name="Lim L."/>
            <person name="Massoumi Alamouti S."/>
            <person name="Jackman S."/>
            <person name="Docking R."/>
            <person name="Robertson G."/>
            <person name="Birol I."/>
            <person name="Bohlmann J."/>
            <person name="Breuil C."/>
        </authorList>
    </citation>
    <scope>NUCLEOTIDE SEQUENCE [LARGE SCALE GENOMIC DNA]</scope>
    <source>
        <strain evidence="15 16">UAMH 11346</strain>
    </source>
</reference>
<keyword evidence="5 12" id="KW-0378">Hydrolase</keyword>
<dbReference type="InterPro" id="IPR007308">
    <property type="entry name" value="Rtr1/RPAP2_dom"/>
</dbReference>
<dbReference type="STRING" id="1262450.S3BPG2"/>
<evidence type="ECO:0000256" key="8">
    <source>
        <dbReference type="ARBA" id="ARBA00023242"/>
    </source>
</evidence>
<evidence type="ECO:0000256" key="13">
    <source>
        <dbReference type="SAM" id="MobiDB-lite"/>
    </source>
</evidence>
<dbReference type="AlphaFoldDB" id="S3BPG2"/>
<dbReference type="InterPro" id="IPR038534">
    <property type="entry name" value="Rtr1/RPAP2_sf"/>
</dbReference>
<evidence type="ECO:0000256" key="7">
    <source>
        <dbReference type="ARBA" id="ARBA00022912"/>
    </source>
</evidence>
<dbReference type="EMBL" id="KE148183">
    <property type="protein sequence ID" value="EPE02252.1"/>
    <property type="molecule type" value="Genomic_DNA"/>
</dbReference>
<evidence type="ECO:0000256" key="4">
    <source>
        <dbReference type="ARBA" id="ARBA00022771"/>
    </source>
</evidence>
<keyword evidence="4 12" id="KW-0863">Zinc-finger</keyword>
<keyword evidence="16" id="KW-1185">Reference proteome</keyword>
<proteinExistence type="inferred from homology"/>
<dbReference type="Pfam" id="PF04181">
    <property type="entry name" value="RPAP2_Rtr1"/>
    <property type="match status" value="1"/>
</dbReference>
<feature type="domain" description="RTR1-type" evidence="14">
    <location>
        <begin position="117"/>
        <end position="204"/>
    </location>
</feature>
<protein>
    <recommendedName>
        <fullName evidence="12">RNA polymerase II subunit B1 CTD phosphatase RPAP2 homolog</fullName>
        <ecNumber evidence="12">3.1.3.16</ecNumber>
    </recommendedName>
</protein>
<evidence type="ECO:0000256" key="11">
    <source>
        <dbReference type="PROSITE-ProRule" id="PRU00812"/>
    </source>
</evidence>
<comment type="subcellular location">
    <subcellularLocation>
        <location evidence="1 12">Nucleus</location>
    </subcellularLocation>
</comment>
<evidence type="ECO:0000313" key="15">
    <source>
        <dbReference type="EMBL" id="EPE02252.1"/>
    </source>
</evidence>
<dbReference type="VEuPathDB" id="FungiDB:F503_01690"/>
<keyword evidence="6 12" id="KW-0862">Zinc</keyword>
<dbReference type="GO" id="GO:0008420">
    <property type="term" value="F:RNA polymerase II CTD heptapeptide repeat phosphatase activity"/>
    <property type="evidence" value="ECO:0007669"/>
    <property type="project" value="UniProtKB-UniRule"/>
</dbReference>
<sequence length="349" mass="38029">MASAKPLKGILKTPTAAASTGDNKNDSDAAPAPVTAASASAATATYSSSPATHSRRQRSEQEKADIARRHAAILQQRRELEATIFQNIERLTDFPLVRGDGITAARPATQDADAFTRLVRIFQPGDYDDLIEERNTCGHCGYALCPRPRQTYDGRGTWKLVNAGKKDFGIVQKSELEKWCTAACARRALYIKVQLNETAAWERVGIPDIQVELLTEPGEKKETLAQRKTREAKESESELTQDLARLKLNEERRLAQNAQALAMERGDASLRRPGEGSGMDLDTDENGEPARIVVPPAPAALVDINIVEKKVMMAPTAPTLESTGQSAQGTANGDSHMLVEGHKIKFVTE</sequence>
<dbReference type="OrthoDB" id="2590500at2759"/>
<dbReference type="Gene3D" id="1.25.40.820">
    <property type="match status" value="1"/>
</dbReference>
<dbReference type="GO" id="GO:0043175">
    <property type="term" value="F:RNA polymerase core enzyme binding"/>
    <property type="evidence" value="ECO:0007669"/>
    <property type="project" value="UniProtKB-UniRule"/>
</dbReference>
<evidence type="ECO:0000259" key="14">
    <source>
        <dbReference type="PROSITE" id="PS51479"/>
    </source>
</evidence>
<evidence type="ECO:0000256" key="5">
    <source>
        <dbReference type="ARBA" id="ARBA00022801"/>
    </source>
</evidence>
<evidence type="ECO:0000256" key="9">
    <source>
        <dbReference type="ARBA" id="ARBA00047761"/>
    </source>
</evidence>
<dbReference type="GO" id="GO:0005737">
    <property type="term" value="C:cytoplasm"/>
    <property type="evidence" value="ECO:0007669"/>
    <property type="project" value="TreeGrafter"/>
</dbReference>
<dbReference type="GO" id="GO:0005634">
    <property type="term" value="C:nucleus"/>
    <property type="evidence" value="ECO:0007669"/>
    <property type="project" value="UniProtKB-SubCell"/>
</dbReference>
<dbReference type="OMA" id="IQAQKDT"/>
<evidence type="ECO:0000256" key="3">
    <source>
        <dbReference type="ARBA" id="ARBA00022723"/>
    </source>
</evidence>
<dbReference type="Proteomes" id="UP000016923">
    <property type="component" value="Unassembled WGS sequence"/>
</dbReference>
<feature type="region of interest" description="Disordered" evidence="13">
    <location>
        <begin position="1"/>
        <end position="65"/>
    </location>
</feature>
<evidence type="ECO:0000256" key="10">
    <source>
        <dbReference type="ARBA" id="ARBA00048336"/>
    </source>
</evidence>
<dbReference type="PANTHER" id="PTHR14732">
    <property type="entry name" value="RNA POLYMERASE II SUBUNIT B1 CTD PHOSPHATASE RPAP2-RELATED"/>
    <property type="match status" value="1"/>
</dbReference>
<dbReference type="HOGENOM" id="CLU_049331_1_0_1"/>
<keyword evidence="7 12" id="KW-0904">Protein phosphatase</keyword>
<comment type="catalytic activity">
    <reaction evidence="10 12">
        <text>O-phospho-L-threonyl-[protein] + H2O = L-threonyl-[protein] + phosphate</text>
        <dbReference type="Rhea" id="RHEA:47004"/>
        <dbReference type="Rhea" id="RHEA-COMP:11060"/>
        <dbReference type="Rhea" id="RHEA-COMP:11605"/>
        <dbReference type="ChEBI" id="CHEBI:15377"/>
        <dbReference type="ChEBI" id="CHEBI:30013"/>
        <dbReference type="ChEBI" id="CHEBI:43474"/>
        <dbReference type="ChEBI" id="CHEBI:61977"/>
        <dbReference type="EC" id="3.1.3.16"/>
    </reaction>
</comment>
<accession>S3BPG2</accession>
<dbReference type="eggNOG" id="ENOG502SCU8">
    <property type="taxonomic scope" value="Eukaryota"/>
</dbReference>
<keyword evidence="3 12" id="KW-0479">Metal-binding</keyword>
<dbReference type="EC" id="3.1.3.16" evidence="12"/>
<feature type="compositionally biased region" description="Basic and acidic residues" evidence="13">
    <location>
        <begin position="220"/>
        <end position="236"/>
    </location>
</feature>
<dbReference type="InterPro" id="IPR039693">
    <property type="entry name" value="Rtr1/RPAP2"/>
</dbReference>
<evidence type="ECO:0000256" key="2">
    <source>
        <dbReference type="ARBA" id="ARBA00005676"/>
    </source>
</evidence>
<name>S3BPG2_OPHP1</name>
<evidence type="ECO:0000256" key="1">
    <source>
        <dbReference type="ARBA" id="ARBA00004123"/>
    </source>
</evidence>
<feature type="region of interest" description="Disordered" evidence="13">
    <location>
        <begin position="269"/>
        <end position="291"/>
    </location>
</feature>
<dbReference type="GO" id="GO:0008270">
    <property type="term" value="F:zinc ion binding"/>
    <property type="evidence" value="ECO:0007669"/>
    <property type="project" value="UniProtKB-KW"/>
</dbReference>
<feature type="compositionally biased region" description="Low complexity" evidence="13">
    <location>
        <begin position="29"/>
        <end position="52"/>
    </location>
</feature>
<evidence type="ECO:0000313" key="16">
    <source>
        <dbReference type="Proteomes" id="UP000016923"/>
    </source>
</evidence>
<evidence type="ECO:0000256" key="12">
    <source>
        <dbReference type="RuleBase" id="RU367080"/>
    </source>
</evidence>
<dbReference type="PANTHER" id="PTHR14732:SF0">
    <property type="entry name" value="RNA POLYMERASE II SUBUNIT B1 CTD PHOSPHATASE RPAP2-RELATED"/>
    <property type="match status" value="1"/>
</dbReference>
<gene>
    <name evidence="15" type="ORF">F503_01690</name>
</gene>
<comment type="similarity">
    <text evidence="2 11 12">Belongs to the RPAP2 family.</text>
</comment>
<comment type="catalytic activity">
    <reaction evidence="9 12">
        <text>O-phospho-L-seryl-[protein] + H2O = L-seryl-[protein] + phosphate</text>
        <dbReference type="Rhea" id="RHEA:20629"/>
        <dbReference type="Rhea" id="RHEA-COMP:9863"/>
        <dbReference type="Rhea" id="RHEA-COMP:11604"/>
        <dbReference type="ChEBI" id="CHEBI:15377"/>
        <dbReference type="ChEBI" id="CHEBI:29999"/>
        <dbReference type="ChEBI" id="CHEBI:43474"/>
        <dbReference type="ChEBI" id="CHEBI:83421"/>
        <dbReference type="EC" id="3.1.3.16"/>
    </reaction>
</comment>
<dbReference type="PROSITE" id="PS51479">
    <property type="entry name" value="ZF_RTR1"/>
    <property type="match status" value="1"/>
</dbReference>
<organism evidence="15 16">
    <name type="scientific">Ophiostoma piceae (strain UAMH 11346)</name>
    <name type="common">Sap stain fungus</name>
    <dbReference type="NCBI Taxonomy" id="1262450"/>
    <lineage>
        <taxon>Eukaryota</taxon>
        <taxon>Fungi</taxon>
        <taxon>Dikarya</taxon>
        <taxon>Ascomycota</taxon>
        <taxon>Pezizomycotina</taxon>
        <taxon>Sordariomycetes</taxon>
        <taxon>Sordariomycetidae</taxon>
        <taxon>Ophiostomatales</taxon>
        <taxon>Ophiostomataceae</taxon>
        <taxon>Ophiostoma</taxon>
    </lineage>
</organism>
<feature type="region of interest" description="Disordered" evidence="13">
    <location>
        <begin position="220"/>
        <end position="240"/>
    </location>
</feature>
<comment type="function">
    <text evidence="12">Putative RNA polymerase II subunit B1 C-terminal domain (CTD) phosphatase involved in RNA polymerase II transcription regulation.</text>
</comment>
<evidence type="ECO:0000256" key="6">
    <source>
        <dbReference type="ARBA" id="ARBA00022833"/>
    </source>
</evidence>
<keyword evidence="8 12" id="KW-0539">Nucleus</keyword>